<comment type="caution">
    <text evidence="10">The sequence shown here is derived from an EMBL/GenBank/DDBJ whole genome shotgun (WGS) entry which is preliminary data.</text>
</comment>
<dbReference type="Pfam" id="PF10221">
    <property type="entry name" value="Mat89Bb"/>
    <property type="match status" value="1"/>
</dbReference>
<keyword evidence="3" id="KW-0963">Cytoplasm</keyword>
<keyword evidence="6" id="KW-0539">Nucleus</keyword>
<dbReference type="EMBL" id="JANTQA010000033">
    <property type="protein sequence ID" value="KAJ3437582.1"/>
    <property type="molecule type" value="Genomic_DNA"/>
</dbReference>
<feature type="region of interest" description="Disordered" evidence="9">
    <location>
        <begin position="183"/>
        <end position="209"/>
    </location>
</feature>
<feature type="compositionally biased region" description="Low complexity" evidence="9">
    <location>
        <begin position="530"/>
        <end position="573"/>
    </location>
</feature>
<dbReference type="InterPro" id="IPR019355">
    <property type="entry name" value="Cell_cycle_regulator_Mat89Bb"/>
</dbReference>
<evidence type="ECO:0000256" key="2">
    <source>
        <dbReference type="ARBA" id="ARBA00004496"/>
    </source>
</evidence>
<dbReference type="GO" id="GO:0007346">
    <property type="term" value="P:regulation of mitotic cell cycle"/>
    <property type="evidence" value="ECO:0007669"/>
    <property type="project" value="TreeGrafter"/>
</dbReference>
<keyword evidence="7" id="KW-0131">Cell cycle</keyword>
<evidence type="ECO:0000256" key="6">
    <source>
        <dbReference type="ARBA" id="ARBA00023242"/>
    </source>
</evidence>
<dbReference type="GO" id="GO:0051642">
    <property type="term" value="P:centrosome localization"/>
    <property type="evidence" value="ECO:0007669"/>
    <property type="project" value="TreeGrafter"/>
</dbReference>
<sequence>MNFRRTSFVVDFCNSEYFTKSTSILNPISTETNIIHNSLKKLYVESVLEYSRFAFDCFPKTSELSVYLTGSPPIRVNNYSRNEQNLITLTNGFYSSPTLKDRLKFKTSVLNTIKDAVTSLSEETRDGNVFTVSKKQNIFRCIILCNRSSEFNSIDHEWLVNCVHQINKQVLKLKIKGQILRKESNKKKQKQKEKGMEIEQEKQNKKKIENEKGSQQILKQVEFIIIWTDLSIPALSNSNNKLSNKKNNHNNLIGDNIYQKNNSIRITEYSYHPTDLFKVIQDLAMFHFRLSCYQIYNIPMRNIAKNGNENENENQNQKAKHNVELLIPDFDRSVKKKKTKDKVFIPGVTNILGNNNKKFYWKKGYLYSNLIGIATKKTIRATPTNVSSFKTICLIRYLKNGKIVILENKKKTKKIMLSMKNDWLFLSKIYKSNFKFSKKRARISTNIEFPTLPNPNIPENSFLDSTKEQWDTIETTKYLTLFSQIKRIIDSNIIKNQSNLQNLKFVSINVEKNPKIQIMPKETSKRPNNKENNTNNFFSKNQNYKRNNANNISVENDSINTSNGTNSGNKKKQSSLTLSSFLNNNEFSFINDSLTTIGIKRKTCHIDLDFNKFTEIRNLLLEPALQIKLTMEDLNPPRIEIENAISSLKTLYGQKQNLNYQTIWKEMFKFFQLMGNNSKHLEIVKTFYNLYNQTTNDYLNQNLIQILPINKIPLLQQQQSNSNLPNNIHSNENNSNKIFFQQKQQKVIQSPMELENIGKHPISNYQTFNNSYTKKQKINLHNYENEYEKDHFFNIKKRRRLNLLTLSQQLNLK</sequence>
<accession>A0AAV7ZB52</accession>
<reference evidence="10" key="1">
    <citation type="submission" date="2022-08" db="EMBL/GenBank/DDBJ databases">
        <title>Novel sulphate-reducing endosymbionts in the free-living metamonad Anaeramoeba.</title>
        <authorList>
            <person name="Jerlstrom-Hultqvist J."/>
            <person name="Cepicka I."/>
            <person name="Gallot-Lavallee L."/>
            <person name="Salas-Leiva D."/>
            <person name="Curtis B.A."/>
            <person name="Zahonova K."/>
            <person name="Pipaliya S."/>
            <person name="Dacks J."/>
            <person name="Roger A.J."/>
        </authorList>
    </citation>
    <scope>NUCLEOTIDE SEQUENCE</scope>
    <source>
        <strain evidence="10">Busselton2</strain>
    </source>
</reference>
<evidence type="ECO:0000256" key="4">
    <source>
        <dbReference type="ARBA" id="ARBA00022618"/>
    </source>
</evidence>
<organism evidence="10 11">
    <name type="scientific">Anaeramoeba flamelloides</name>
    <dbReference type="NCBI Taxonomy" id="1746091"/>
    <lineage>
        <taxon>Eukaryota</taxon>
        <taxon>Metamonada</taxon>
        <taxon>Anaeramoebidae</taxon>
        <taxon>Anaeramoeba</taxon>
    </lineage>
</organism>
<evidence type="ECO:0000313" key="10">
    <source>
        <dbReference type="EMBL" id="KAJ3437582.1"/>
    </source>
</evidence>
<comment type="subcellular location">
    <subcellularLocation>
        <location evidence="2">Cytoplasm</location>
    </subcellularLocation>
    <subcellularLocation>
        <location evidence="1">Nucleus</location>
    </subcellularLocation>
</comment>
<evidence type="ECO:0000256" key="3">
    <source>
        <dbReference type="ARBA" id="ARBA00022490"/>
    </source>
</evidence>
<dbReference type="PANTHER" id="PTHR12955">
    <property type="entry name" value="SARCOMA ANTIGEN NY-SAR-95-RELATED"/>
    <property type="match status" value="1"/>
</dbReference>
<evidence type="ECO:0000256" key="1">
    <source>
        <dbReference type="ARBA" id="ARBA00004123"/>
    </source>
</evidence>
<gene>
    <name evidence="10" type="ORF">M0812_16746</name>
</gene>
<feature type="compositionally biased region" description="Basic and acidic residues" evidence="9">
    <location>
        <begin position="192"/>
        <end position="209"/>
    </location>
</feature>
<dbReference type="GO" id="GO:0051301">
    <property type="term" value="P:cell division"/>
    <property type="evidence" value="ECO:0007669"/>
    <property type="project" value="UniProtKB-KW"/>
</dbReference>
<keyword evidence="4" id="KW-0132">Cell division</keyword>
<dbReference type="Proteomes" id="UP001146793">
    <property type="component" value="Unassembled WGS sequence"/>
</dbReference>
<evidence type="ECO:0000256" key="9">
    <source>
        <dbReference type="SAM" id="MobiDB-lite"/>
    </source>
</evidence>
<name>A0AAV7ZB52_9EUKA</name>
<dbReference type="AlphaFoldDB" id="A0AAV7ZB52"/>
<proteinExistence type="inferred from homology"/>
<feature type="region of interest" description="Disordered" evidence="9">
    <location>
        <begin position="517"/>
        <end position="573"/>
    </location>
</feature>
<comment type="similarity">
    <text evidence="8">Belongs to the Integrator subunit 13 family.</text>
</comment>
<protein>
    <submittedName>
        <fullName evidence="10">Sarcoma antigen ny-sar-95-related</fullName>
    </submittedName>
</protein>
<dbReference type="GO" id="GO:0032039">
    <property type="term" value="C:integrator complex"/>
    <property type="evidence" value="ECO:0007669"/>
    <property type="project" value="TreeGrafter"/>
</dbReference>
<evidence type="ECO:0000313" key="11">
    <source>
        <dbReference type="Proteomes" id="UP001146793"/>
    </source>
</evidence>
<keyword evidence="5" id="KW-0498">Mitosis</keyword>
<dbReference type="GO" id="GO:0005737">
    <property type="term" value="C:cytoplasm"/>
    <property type="evidence" value="ECO:0007669"/>
    <property type="project" value="UniProtKB-SubCell"/>
</dbReference>
<evidence type="ECO:0000256" key="5">
    <source>
        <dbReference type="ARBA" id="ARBA00022776"/>
    </source>
</evidence>
<evidence type="ECO:0000256" key="8">
    <source>
        <dbReference type="ARBA" id="ARBA00061603"/>
    </source>
</evidence>
<dbReference type="PANTHER" id="PTHR12955:SF1">
    <property type="entry name" value="INTEGRATOR COMPLEX SUBUNIT 13"/>
    <property type="match status" value="1"/>
</dbReference>
<evidence type="ECO:0000256" key="7">
    <source>
        <dbReference type="ARBA" id="ARBA00023306"/>
    </source>
</evidence>